<protein>
    <submittedName>
        <fullName evidence="1">Uncharacterized protein</fullName>
    </submittedName>
</protein>
<dbReference type="EMBL" id="QZBS01000426">
    <property type="protein sequence ID" value="THZ64114.1"/>
    <property type="molecule type" value="Genomic_DNA"/>
</dbReference>
<comment type="caution">
    <text evidence="1">The sequence shown here is derived from an EMBL/GenBank/DDBJ whole genome shotgun (WGS) entry which is preliminary data.</text>
</comment>
<dbReference type="Proteomes" id="UP000309734">
    <property type="component" value="Unassembled WGS sequence"/>
</dbReference>
<evidence type="ECO:0000313" key="2">
    <source>
        <dbReference type="Proteomes" id="UP000309734"/>
    </source>
</evidence>
<proteinExistence type="predicted"/>
<sequence>MDDKKGKGSYMAHACDLAIKFPECDLPDWFPSSTGQPTNEHYNACTRINIGHLIEPKLKSLELVEFNTGHFSLALS</sequence>
<gene>
    <name evidence="1" type="ORF">D6C85_08711</name>
</gene>
<evidence type="ECO:0000313" key="1">
    <source>
        <dbReference type="EMBL" id="THZ64114.1"/>
    </source>
</evidence>
<accession>A0A4S9WEU0</accession>
<organism evidence="1 2">
    <name type="scientific">Aureobasidium pullulans</name>
    <name type="common">Black yeast</name>
    <name type="synonym">Pullularia pullulans</name>
    <dbReference type="NCBI Taxonomy" id="5580"/>
    <lineage>
        <taxon>Eukaryota</taxon>
        <taxon>Fungi</taxon>
        <taxon>Dikarya</taxon>
        <taxon>Ascomycota</taxon>
        <taxon>Pezizomycotina</taxon>
        <taxon>Dothideomycetes</taxon>
        <taxon>Dothideomycetidae</taxon>
        <taxon>Dothideales</taxon>
        <taxon>Saccotheciaceae</taxon>
        <taxon>Aureobasidium</taxon>
    </lineage>
</organism>
<name>A0A4S9WEU0_AURPU</name>
<dbReference type="AlphaFoldDB" id="A0A4S9WEU0"/>
<reference evidence="1 2" key="1">
    <citation type="submission" date="2018-10" db="EMBL/GenBank/DDBJ databases">
        <title>Fifty Aureobasidium pullulans genomes reveal a recombining polyextremotolerant generalist.</title>
        <authorList>
            <person name="Gostincar C."/>
            <person name="Turk M."/>
            <person name="Zajc J."/>
            <person name="Gunde-Cimerman N."/>
        </authorList>
    </citation>
    <scope>NUCLEOTIDE SEQUENCE [LARGE SCALE GENOMIC DNA]</scope>
    <source>
        <strain evidence="1 2">EXF-3519</strain>
    </source>
</reference>